<protein>
    <submittedName>
        <fullName evidence="6">Creatinine amidohydrolase</fullName>
        <ecNumber evidence="6">3.5.2.10</ecNumber>
    </submittedName>
</protein>
<dbReference type="Gene3D" id="3.40.50.10310">
    <property type="entry name" value="Creatininase"/>
    <property type="match status" value="1"/>
</dbReference>
<evidence type="ECO:0000256" key="3">
    <source>
        <dbReference type="ARBA" id="ARBA00022801"/>
    </source>
</evidence>
<evidence type="ECO:0000256" key="1">
    <source>
        <dbReference type="ARBA" id="ARBA00001947"/>
    </source>
</evidence>
<evidence type="ECO:0000256" key="5">
    <source>
        <dbReference type="ARBA" id="ARBA00024029"/>
    </source>
</evidence>
<dbReference type="PANTHER" id="PTHR35005">
    <property type="entry name" value="3-DEHYDRO-SCYLLO-INOSOSE HYDROLASE"/>
    <property type="match status" value="1"/>
</dbReference>
<keyword evidence="4" id="KW-0862">Zinc</keyword>
<comment type="similarity">
    <text evidence="5">Belongs to the creatininase superfamily.</text>
</comment>
<accession>A0A518E1A8</accession>
<keyword evidence="7" id="KW-1185">Reference proteome</keyword>
<proteinExistence type="inferred from homology"/>
<evidence type="ECO:0000256" key="4">
    <source>
        <dbReference type="ARBA" id="ARBA00022833"/>
    </source>
</evidence>
<evidence type="ECO:0000256" key="2">
    <source>
        <dbReference type="ARBA" id="ARBA00022723"/>
    </source>
</evidence>
<dbReference type="KEGG" id="lcre:Pla8534_57080"/>
<organism evidence="6 7">
    <name type="scientific">Lignipirellula cremea</name>
    <dbReference type="NCBI Taxonomy" id="2528010"/>
    <lineage>
        <taxon>Bacteria</taxon>
        <taxon>Pseudomonadati</taxon>
        <taxon>Planctomycetota</taxon>
        <taxon>Planctomycetia</taxon>
        <taxon>Pirellulales</taxon>
        <taxon>Pirellulaceae</taxon>
        <taxon>Lignipirellula</taxon>
    </lineage>
</organism>
<sequence length="243" mass="27054">MTRSPEVLLRKLTRREFRQRMDSGELQGCIIPIGAIEQHLEHLAMEHDWRSVSVVAEGIARRMAPRVLVAEGLMVGVSEHHMNHRGTLTLRPGTFLNVLEDLIESVVRAGFTNVLVLNGHGGNIQPVQAVWQQFVRRFPVNLQFLSYFATLDETDAADLLQGGKTCPKHLPGHAQEFETSIALAAFPENVRPDAMADQPDQAPALATADQGQQFLERIEDRVSKHLEAMLSGESVEPIPPMYP</sequence>
<dbReference type="GO" id="GO:0009231">
    <property type="term" value="P:riboflavin biosynthetic process"/>
    <property type="evidence" value="ECO:0007669"/>
    <property type="project" value="TreeGrafter"/>
</dbReference>
<gene>
    <name evidence="6" type="primary">crnA_3</name>
    <name evidence="6" type="ORF">Pla8534_57080</name>
</gene>
<keyword evidence="2" id="KW-0479">Metal-binding</keyword>
<dbReference type="InterPro" id="IPR003785">
    <property type="entry name" value="Creatininase/forma_Hydrolase"/>
</dbReference>
<dbReference type="AlphaFoldDB" id="A0A518E1A8"/>
<dbReference type="GO" id="GO:0047789">
    <property type="term" value="F:creatininase activity"/>
    <property type="evidence" value="ECO:0007669"/>
    <property type="project" value="UniProtKB-EC"/>
</dbReference>
<dbReference type="Proteomes" id="UP000317648">
    <property type="component" value="Chromosome"/>
</dbReference>
<dbReference type="GO" id="GO:0046872">
    <property type="term" value="F:metal ion binding"/>
    <property type="evidence" value="ECO:0007669"/>
    <property type="project" value="UniProtKB-KW"/>
</dbReference>
<dbReference type="GO" id="GO:0016811">
    <property type="term" value="F:hydrolase activity, acting on carbon-nitrogen (but not peptide) bonds, in linear amides"/>
    <property type="evidence" value="ECO:0007669"/>
    <property type="project" value="TreeGrafter"/>
</dbReference>
<evidence type="ECO:0000313" key="7">
    <source>
        <dbReference type="Proteomes" id="UP000317648"/>
    </source>
</evidence>
<name>A0A518E1A8_9BACT</name>
<dbReference type="EC" id="3.5.2.10" evidence="6"/>
<keyword evidence="3 6" id="KW-0378">Hydrolase</keyword>
<dbReference type="RefSeq" id="WP_145056605.1">
    <property type="nucleotide sequence ID" value="NZ_CP036433.1"/>
</dbReference>
<dbReference type="Pfam" id="PF02633">
    <property type="entry name" value="Creatininase"/>
    <property type="match status" value="1"/>
</dbReference>
<dbReference type="SUPFAM" id="SSF102215">
    <property type="entry name" value="Creatininase"/>
    <property type="match status" value="1"/>
</dbReference>
<dbReference type="InterPro" id="IPR024087">
    <property type="entry name" value="Creatininase-like_sf"/>
</dbReference>
<dbReference type="PANTHER" id="PTHR35005:SF1">
    <property type="entry name" value="2-AMINO-5-FORMYLAMINO-6-RIBOSYLAMINOPYRIMIDIN-4(3H)-ONE 5'-MONOPHOSPHATE DEFORMYLASE"/>
    <property type="match status" value="1"/>
</dbReference>
<reference evidence="6 7" key="1">
    <citation type="submission" date="2019-02" db="EMBL/GenBank/DDBJ databases">
        <title>Deep-cultivation of Planctomycetes and their phenomic and genomic characterization uncovers novel biology.</title>
        <authorList>
            <person name="Wiegand S."/>
            <person name="Jogler M."/>
            <person name="Boedeker C."/>
            <person name="Pinto D."/>
            <person name="Vollmers J."/>
            <person name="Rivas-Marin E."/>
            <person name="Kohn T."/>
            <person name="Peeters S.H."/>
            <person name="Heuer A."/>
            <person name="Rast P."/>
            <person name="Oberbeckmann S."/>
            <person name="Bunk B."/>
            <person name="Jeske O."/>
            <person name="Meyerdierks A."/>
            <person name="Storesund J.E."/>
            <person name="Kallscheuer N."/>
            <person name="Luecker S."/>
            <person name="Lage O.M."/>
            <person name="Pohl T."/>
            <person name="Merkel B.J."/>
            <person name="Hornburger P."/>
            <person name="Mueller R.-W."/>
            <person name="Bruemmer F."/>
            <person name="Labrenz M."/>
            <person name="Spormann A.M."/>
            <person name="Op den Camp H."/>
            <person name="Overmann J."/>
            <person name="Amann R."/>
            <person name="Jetten M.S.M."/>
            <person name="Mascher T."/>
            <person name="Medema M.H."/>
            <person name="Devos D.P."/>
            <person name="Kaster A.-K."/>
            <person name="Ovreas L."/>
            <person name="Rohde M."/>
            <person name="Galperin M.Y."/>
            <person name="Jogler C."/>
        </authorList>
    </citation>
    <scope>NUCLEOTIDE SEQUENCE [LARGE SCALE GENOMIC DNA]</scope>
    <source>
        <strain evidence="6 7">Pla85_3_4</strain>
    </source>
</reference>
<dbReference type="EMBL" id="CP036433">
    <property type="protein sequence ID" value="QDU97851.1"/>
    <property type="molecule type" value="Genomic_DNA"/>
</dbReference>
<comment type="cofactor">
    <cofactor evidence="1">
        <name>Zn(2+)</name>
        <dbReference type="ChEBI" id="CHEBI:29105"/>
    </cofactor>
</comment>
<dbReference type="OrthoDB" id="9801445at2"/>
<evidence type="ECO:0000313" key="6">
    <source>
        <dbReference type="EMBL" id="QDU97851.1"/>
    </source>
</evidence>